<evidence type="ECO:0000313" key="11">
    <source>
        <dbReference type="Proteomes" id="UP000057043"/>
    </source>
</evidence>
<feature type="binding site" evidence="8">
    <location>
        <position position="44"/>
    </location>
    <ligand>
        <name>FAD</name>
        <dbReference type="ChEBI" id="CHEBI:57692"/>
    </ligand>
</feature>
<comment type="catalytic activity">
    <reaction evidence="8">
        <text>a 2,3-bis-O-phytanyl-sn-glycerol 1-phospholipid + 8 oxidized 2[4Fe-4S]-[ferredoxin] = a 2,3-bis-O-(geranylgeranyl)-sn-glycerol 1-phospholipid + 8 reduced 2[4Fe-4S]-[ferredoxin] + 16 H(+)</text>
        <dbReference type="Rhea" id="RHEA:54324"/>
        <dbReference type="Rhea" id="RHEA-COMP:10002"/>
        <dbReference type="Rhea" id="RHEA-COMP:10004"/>
        <dbReference type="ChEBI" id="CHEBI:15378"/>
        <dbReference type="ChEBI" id="CHEBI:33722"/>
        <dbReference type="ChEBI" id="CHEBI:33723"/>
        <dbReference type="ChEBI" id="CHEBI:138139"/>
        <dbReference type="ChEBI" id="CHEBI:138140"/>
        <dbReference type="EC" id="1.3.7.11"/>
    </reaction>
</comment>
<dbReference type="GO" id="GO:0016628">
    <property type="term" value="F:oxidoreductase activity, acting on the CH-CH group of donors, NAD or NADP as acceptor"/>
    <property type="evidence" value="ECO:0007669"/>
    <property type="project" value="InterPro"/>
</dbReference>
<comment type="caution">
    <text evidence="8">Lacks conserved residue(s) required for the propagation of feature annotation.</text>
</comment>
<dbReference type="GO" id="GO:0016636">
    <property type="term" value="F:oxidoreductase activity, acting on the CH-CH group of donors, iron-sulfur protein as acceptor"/>
    <property type="evidence" value="ECO:0007669"/>
    <property type="project" value="UniProtKB-UniRule"/>
</dbReference>
<dbReference type="InterPro" id="IPR036188">
    <property type="entry name" value="FAD/NAD-bd_sf"/>
</dbReference>
<dbReference type="InterPro" id="IPR050407">
    <property type="entry name" value="Geranylgeranyl_reductase"/>
</dbReference>
<evidence type="ECO:0000256" key="6">
    <source>
        <dbReference type="ARBA" id="ARBA00023209"/>
    </source>
</evidence>
<dbReference type="GO" id="GO:0045550">
    <property type="term" value="F:geranylgeranyl reductase activity"/>
    <property type="evidence" value="ECO:0007669"/>
    <property type="project" value="InterPro"/>
</dbReference>
<comment type="catalytic activity">
    <reaction evidence="8">
        <text>a 2,3-bis-O-phytanyl-sn-glycerol 1-phospholipid + 8 A = a 2,3-bis-O-(geranylgeranyl)-sn-glycerol 1-phospholipid + 8 AH2</text>
        <dbReference type="Rhea" id="RHEA:64376"/>
        <dbReference type="ChEBI" id="CHEBI:13193"/>
        <dbReference type="ChEBI" id="CHEBI:17499"/>
        <dbReference type="ChEBI" id="CHEBI:138139"/>
        <dbReference type="ChEBI" id="CHEBI:138140"/>
    </reaction>
</comment>
<keyword evidence="1 8" id="KW-0444">Lipid biosynthesis</keyword>
<dbReference type="GO" id="GO:0050660">
    <property type="term" value="F:flavin adenine dinucleotide binding"/>
    <property type="evidence" value="ECO:0007669"/>
    <property type="project" value="UniProtKB-UniRule"/>
</dbReference>
<comment type="function">
    <text evidence="8">Is involved in the reduction of 2,3-digeranylgeranylglycerophospholipids (unsaturated archaeols) into 2,3-diphytanylglycerophospholipids (saturated archaeols) in the biosynthesis of archaeal membrane lipids. Catalyzes the formation of archaetidic acid (2,3-di-O-phytanyl-sn-glyceryl phosphate) from 2,3-di-O-geranylgeranylglyceryl phosphate (DGGGP) via the hydrogenation of each double bond of the isoprenoid chains. Is also probably able to reduce double bonds of geranyl groups in CDP-2,3-bis-O-(geranylgeranyl)-sn-glycerol and archaetidylserine, thus acting at various stages in the biosynthesis of archaeal membrane lipids.</text>
</comment>
<dbReference type="EC" id="1.3.7.11" evidence="8"/>
<dbReference type="SUPFAM" id="SSF51905">
    <property type="entry name" value="FAD/NAD(P)-binding domain"/>
    <property type="match status" value="1"/>
</dbReference>
<comment type="caution">
    <text evidence="10">The sequence shown here is derived from an EMBL/GenBank/DDBJ whole genome shotgun (WGS) entry which is preliminary data.</text>
</comment>
<comment type="miscellaneous">
    <text evidence="8">Reduction reaction proceeds via syn addition of hydrogen for double bonds.</text>
</comment>
<dbReference type="PANTHER" id="PTHR42685">
    <property type="entry name" value="GERANYLGERANYL DIPHOSPHATE REDUCTASE"/>
    <property type="match status" value="1"/>
</dbReference>
<reference evidence="10 11" key="1">
    <citation type="journal article" date="2015" name="MBio">
        <title>Genome-Resolved Metagenomic Analysis Reveals Roles for Candidate Phyla and Other Microbial Community Members in Biogeochemical Transformations in Oil Reservoirs.</title>
        <authorList>
            <person name="Hu P."/>
            <person name="Tom L."/>
            <person name="Singh A."/>
            <person name="Thomas B.C."/>
            <person name="Baker B.J."/>
            <person name="Piceno Y.M."/>
            <person name="Andersen G.L."/>
            <person name="Banfield J.F."/>
        </authorList>
    </citation>
    <scope>NUCLEOTIDE SEQUENCE [LARGE SCALE GENOMIC DNA]</scope>
    <source>
        <strain evidence="10">57_489</strain>
    </source>
</reference>
<evidence type="ECO:0000256" key="7">
    <source>
        <dbReference type="ARBA" id="ARBA00023264"/>
    </source>
</evidence>
<feature type="binding site" evidence="8">
    <location>
        <position position="43"/>
    </location>
    <ligand>
        <name>FAD</name>
        <dbReference type="ChEBI" id="CHEBI:57692"/>
    </ligand>
</feature>
<feature type="binding site" evidence="8">
    <location>
        <position position="368"/>
    </location>
    <ligand>
        <name>a 2,3-bis-O-(geranylgeranyl)-sn-glycerol 1-phospholipid</name>
        <dbReference type="ChEBI" id="CHEBI:138140"/>
    </ligand>
</feature>
<feature type="binding site" evidence="8">
    <location>
        <position position="97"/>
    </location>
    <ligand>
        <name>FAD</name>
        <dbReference type="ChEBI" id="CHEBI:57692"/>
    </ligand>
</feature>
<sequence length="391" mass="41609">MKCDLVVVGAGPAGSMTAKVAAEAGLNVVMLEKRQEIGDPVRCAEGVSKAALRELVEPDPVWVSAEVKGARIRAPDGTEIVISEDRAGAEVGYVLERKVFDRALALDAAEAGAKVMVKTRALGLLEEGGVLTGVSAQFVGESLKIEAPLVIGADGVESKVGRWAGIDTALKPKDIETCAQFLLLDEGIDDEYCEFYLGNEIAPGGYVWSFPKGQSIANVGIGVLGSKANSGTPVMLLREFVKKRFPEGKILEMMVGGVPVSGPIETTTADGIILVGDAARQSDPITGGGIINAMRAGVLAGDIAAELVPKGEVDKTSLQVYEKRWRETIGKSIARNFAVKEFFVDLTDDDLNRLTHSLDGIDIAQLDLRGLLKVLVRQNPKLLLKLRHLIV</sequence>
<comment type="cofactor">
    <cofactor evidence="8">
        <name>FAD</name>
        <dbReference type="ChEBI" id="CHEBI:57692"/>
    </cofactor>
    <text evidence="8">Binds 1 FAD per subunit.</text>
</comment>
<protein>
    <recommendedName>
        <fullName evidence="8">Digeranylgeranylglycerophospholipid reductase</fullName>
        <shortName evidence="8">DGGGPL reductase</shortName>
        <ecNumber evidence="8">1.3.7.11</ecNumber>
    </recommendedName>
    <alternativeName>
        <fullName evidence="8">2,3-bis-O-geranylgeranylglyceryl phosphate reductase</fullName>
    </alternativeName>
    <alternativeName>
        <fullName evidence="8">Geranylgeranyl reductase</fullName>
        <shortName evidence="8">GGR</shortName>
    </alternativeName>
</protein>
<dbReference type="EMBL" id="LGFT01000001">
    <property type="protein sequence ID" value="KUK45558.1"/>
    <property type="molecule type" value="Genomic_DNA"/>
</dbReference>
<feature type="binding site" evidence="8">
    <location>
        <position position="121"/>
    </location>
    <ligand>
        <name>FAD</name>
        <dbReference type="ChEBI" id="CHEBI:57692"/>
    </ligand>
</feature>
<evidence type="ECO:0000256" key="1">
    <source>
        <dbReference type="ARBA" id="ARBA00022516"/>
    </source>
</evidence>
<proteinExistence type="inferred from homology"/>
<comment type="catalytic activity">
    <reaction evidence="8">
        <text>2,3-bis-O-(phytanyl)-sn-glycerol 1-phosphate + 8 oxidized 2[4Fe-4S]-[ferredoxin] = 2,3-bis-O-(geranylgeranyl)-sn-glycerol 1-phosphate + 8 reduced 2[4Fe-4S]-[ferredoxin] + 16 H(+)</text>
        <dbReference type="Rhea" id="RHEA:36159"/>
        <dbReference type="Rhea" id="RHEA-COMP:10002"/>
        <dbReference type="Rhea" id="RHEA-COMP:10004"/>
        <dbReference type="ChEBI" id="CHEBI:15378"/>
        <dbReference type="ChEBI" id="CHEBI:33722"/>
        <dbReference type="ChEBI" id="CHEBI:33723"/>
        <dbReference type="ChEBI" id="CHEBI:58837"/>
        <dbReference type="ChEBI" id="CHEBI:73125"/>
        <dbReference type="EC" id="1.3.7.11"/>
    </reaction>
</comment>
<feature type="binding site" evidence="8">
    <location>
        <position position="32"/>
    </location>
    <ligand>
        <name>FAD</name>
        <dbReference type="ChEBI" id="CHEBI:57692"/>
    </ligand>
</feature>
<keyword evidence="6 8" id="KW-0594">Phospholipid biosynthesis</keyword>
<dbReference type="Pfam" id="PF22578">
    <property type="entry name" value="GGR_cat"/>
    <property type="match status" value="1"/>
</dbReference>
<feature type="binding site" evidence="8">
    <location>
        <position position="46"/>
    </location>
    <ligand>
        <name>FAD</name>
        <dbReference type="ChEBI" id="CHEBI:57692"/>
    </ligand>
</feature>
<organism evidence="10 11">
    <name type="scientific">Methanothrix harundinacea</name>
    <dbReference type="NCBI Taxonomy" id="301375"/>
    <lineage>
        <taxon>Archaea</taxon>
        <taxon>Methanobacteriati</taxon>
        <taxon>Methanobacteriota</taxon>
        <taxon>Stenosarchaea group</taxon>
        <taxon>Methanomicrobia</taxon>
        <taxon>Methanotrichales</taxon>
        <taxon>Methanotrichaceae</taxon>
        <taxon>Methanothrix</taxon>
    </lineage>
</organism>
<keyword evidence="4 8" id="KW-0560">Oxidoreductase</keyword>
<feature type="binding site" evidence="8">
    <location>
        <position position="289"/>
    </location>
    <ligand>
        <name>FAD</name>
        <dbReference type="ChEBI" id="CHEBI:57692"/>
    </ligand>
</feature>
<keyword evidence="7 8" id="KW-1208">Phospholipid metabolism</keyword>
<feature type="binding site" evidence="8">
    <location>
        <position position="277"/>
    </location>
    <ligand>
        <name>FAD</name>
        <dbReference type="ChEBI" id="CHEBI:57692"/>
    </ligand>
</feature>
<feature type="binding site" evidence="8">
    <location>
        <position position="290"/>
    </location>
    <ligand>
        <name>FAD</name>
        <dbReference type="ChEBI" id="CHEBI:57692"/>
    </ligand>
</feature>
<accession>A0A101FW44</accession>
<evidence type="ECO:0000256" key="3">
    <source>
        <dbReference type="ARBA" id="ARBA00022827"/>
    </source>
</evidence>
<dbReference type="Gene3D" id="3.30.9.10">
    <property type="entry name" value="D-Amino Acid Oxidase, subunit A, domain 2"/>
    <property type="match status" value="1"/>
</dbReference>
<dbReference type="InterPro" id="IPR023590">
    <property type="entry name" value="DGGGPL_reductase"/>
</dbReference>
<dbReference type="HAMAP" id="MF_01287">
    <property type="entry name" value="DGGGPL_reductase"/>
    <property type="match status" value="1"/>
</dbReference>
<dbReference type="Gene3D" id="3.50.50.60">
    <property type="entry name" value="FAD/NAD(P)-binding domain"/>
    <property type="match status" value="1"/>
</dbReference>
<feature type="domain" description="Digeranylgeranylglycerophospholipid reductase catalytic" evidence="9">
    <location>
        <begin position="174"/>
        <end position="258"/>
    </location>
</feature>
<dbReference type="Pfam" id="PF12831">
    <property type="entry name" value="FAD_oxidored"/>
    <property type="match status" value="1"/>
</dbReference>
<gene>
    <name evidence="10" type="ORF">XD72_0032</name>
</gene>
<evidence type="ECO:0000259" key="9">
    <source>
        <dbReference type="Pfam" id="PF22578"/>
    </source>
</evidence>
<dbReference type="GO" id="GO:0046474">
    <property type="term" value="P:glycerophospholipid biosynthetic process"/>
    <property type="evidence" value="ECO:0007669"/>
    <property type="project" value="UniProtKB-UniRule"/>
</dbReference>
<evidence type="ECO:0000256" key="8">
    <source>
        <dbReference type="HAMAP-Rule" id="MF_01287"/>
    </source>
</evidence>
<dbReference type="PATRIC" id="fig|301375.7.peg.2417"/>
<comment type="pathway">
    <text evidence="8">Membrane lipid metabolism; glycerophospholipid metabolism.</text>
</comment>
<feature type="binding site" evidence="8">
    <location>
        <position position="13"/>
    </location>
    <ligand>
        <name>FAD</name>
        <dbReference type="ChEBI" id="CHEBI:57692"/>
    </ligand>
</feature>
<dbReference type="InterPro" id="IPR054715">
    <property type="entry name" value="GGR_cat"/>
</dbReference>
<evidence type="ECO:0000256" key="5">
    <source>
        <dbReference type="ARBA" id="ARBA00023098"/>
    </source>
</evidence>
<dbReference type="PANTHER" id="PTHR42685:SF18">
    <property type="entry name" value="DIGERANYLGERANYLGLYCEROPHOSPHOLIPID REDUCTASE"/>
    <property type="match status" value="1"/>
</dbReference>
<comment type="similarity">
    <text evidence="8">Belongs to the geranylgeranyl reductase family. DGGGPL reductase subfamily.</text>
</comment>
<dbReference type="PRINTS" id="PR00420">
    <property type="entry name" value="RNGMNOXGNASE"/>
</dbReference>
<keyword evidence="2 8" id="KW-0285">Flavoprotein</keyword>
<dbReference type="Proteomes" id="UP000057043">
    <property type="component" value="Unassembled WGS sequence"/>
</dbReference>
<evidence type="ECO:0000256" key="4">
    <source>
        <dbReference type="ARBA" id="ARBA00023002"/>
    </source>
</evidence>
<comment type="catalytic activity">
    <reaction evidence="8">
        <text>archaetidylserine + 8 AH2 = 2,3-bis-O-phytanyl-sn-glycero-3-phospho-L-serine + 8 A</text>
        <dbReference type="Rhea" id="RHEA:84215"/>
        <dbReference type="ChEBI" id="CHEBI:13193"/>
        <dbReference type="ChEBI" id="CHEBI:17499"/>
        <dbReference type="ChEBI" id="CHEBI:71517"/>
        <dbReference type="ChEBI" id="CHEBI:74853"/>
    </reaction>
</comment>
<dbReference type="GO" id="GO:0016020">
    <property type="term" value="C:membrane"/>
    <property type="evidence" value="ECO:0007669"/>
    <property type="project" value="GOC"/>
</dbReference>
<dbReference type="NCBIfam" id="TIGR02032">
    <property type="entry name" value="GG-red-SF"/>
    <property type="match status" value="1"/>
</dbReference>
<evidence type="ECO:0000256" key="2">
    <source>
        <dbReference type="ARBA" id="ARBA00022630"/>
    </source>
</evidence>
<keyword evidence="5 8" id="KW-0443">Lipid metabolism</keyword>
<name>A0A101FW44_9EURY</name>
<dbReference type="InterPro" id="IPR011777">
    <property type="entry name" value="Geranylgeranyl_Rdtase_fam"/>
</dbReference>
<evidence type="ECO:0000313" key="10">
    <source>
        <dbReference type="EMBL" id="KUK45558.1"/>
    </source>
</evidence>
<dbReference type="UniPathway" id="UPA00940"/>
<keyword evidence="3 8" id="KW-0274">FAD</keyword>
<comment type="catalytic activity">
    <reaction evidence="8">
        <text>CDP-2,3-bis-O-(geranylgeranyl)-sn-glycerol + 8 AH2 = CDP-2,3-bis-O-(phytanyl)-sn-glycerol + 8 A</text>
        <dbReference type="Rhea" id="RHEA:84207"/>
        <dbReference type="ChEBI" id="CHEBI:13193"/>
        <dbReference type="ChEBI" id="CHEBI:17499"/>
        <dbReference type="ChEBI" id="CHEBI:58838"/>
        <dbReference type="ChEBI" id="CHEBI:74004"/>
    </reaction>
</comment>
<dbReference type="AlphaFoldDB" id="A0A101FW44"/>
<dbReference type="GO" id="GO:0046467">
    <property type="term" value="P:membrane lipid biosynthetic process"/>
    <property type="evidence" value="ECO:0007669"/>
    <property type="project" value="InterPro"/>
</dbReference>